<evidence type="ECO:0000256" key="9">
    <source>
        <dbReference type="ARBA" id="ARBA00023212"/>
    </source>
</evidence>
<accession>A0A163M7K3</accession>
<evidence type="ECO:0000313" key="16">
    <source>
        <dbReference type="Proteomes" id="UP000076837"/>
    </source>
</evidence>
<evidence type="ECO:0000256" key="1">
    <source>
        <dbReference type="ARBA" id="ARBA00004267"/>
    </source>
</evidence>
<feature type="compositionally biased region" description="Acidic residues" evidence="13">
    <location>
        <begin position="1892"/>
        <end position="1908"/>
    </location>
</feature>
<feature type="compositionally biased region" description="Basic and acidic residues" evidence="13">
    <location>
        <begin position="1876"/>
        <end position="1891"/>
    </location>
</feature>
<comment type="catalytic activity">
    <reaction evidence="10">
        <text>L-threonyl-[protein] + ATP = O-phospho-L-threonyl-[protein] + ADP + H(+)</text>
        <dbReference type="Rhea" id="RHEA:46608"/>
        <dbReference type="Rhea" id="RHEA-COMP:11060"/>
        <dbReference type="Rhea" id="RHEA-COMP:11605"/>
        <dbReference type="ChEBI" id="CHEBI:15378"/>
        <dbReference type="ChEBI" id="CHEBI:30013"/>
        <dbReference type="ChEBI" id="CHEBI:30616"/>
        <dbReference type="ChEBI" id="CHEBI:61977"/>
        <dbReference type="ChEBI" id="CHEBI:456216"/>
        <dbReference type="EC" id="2.7.11.1"/>
    </reaction>
</comment>
<keyword evidence="8" id="KW-0067">ATP-binding</keyword>
<dbReference type="SUPFAM" id="SSF56112">
    <property type="entry name" value="Protein kinase-like (PK-like)"/>
    <property type="match status" value="1"/>
</dbReference>
<keyword evidence="4" id="KW-0723">Serine/threonine-protein kinase</keyword>
<dbReference type="InterPro" id="IPR008271">
    <property type="entry name" value="Ser/Thr_kinase_AS"/>
</dbReference>
<dbReference type="PROSITE" id="PS00108">
    <property type="entry name" value="PROTEIN_KINASE_ST"/>
    <property type="match status" value="1"/>
</dbReference>
<organism evidence="15 16">
    <name type="scientific">Didymella rabiei</name>
    <name type="common">Chickpea ascochyta blight fungus</name>
    <name type="synonym">Mycosphaerella rabiei</name>
    <dbReference type="NCBI Taxonomy" id="5454"/>
    <lineage>
        <taxon>Eukaryota</taxon>
        <taxon>Fungi</taxon>
        <taxon>Dikarya</taxon>
        <taxon>Ascomycota</taxon>
        <taxon>Pezizomycotina</taxon>
        <taxon>Dothideomycetes</taxon>
        <taxon>Pleosporomycetidae</taxon>
        <taxon>Pleosporales</taxon>
        <taxon>Pleosporineae</taxon>
        <taxon>Didymellaceae</taxon>
        <taxon>Ascochyta</taxon>
    </lineage>
</organism>
<evidence type="ECO:0000256" key="4">
    <source>
        <dbReference type="ARBA" id="ARBA00022527"/>
    </source>
</evidence>
<evidence type="ECO:0000256" key="11">
    <source>
        <dbReference type="ARBA" id="ARBA00048679"/>
    </source>
</evidence>
<dbReference type="InterPro" id="IPR051756">
    <property type="entry name" value="Centrosomal_MT-associated"/>
</dbReference>
<dbReference type="InterPro" id="IPR000719">
    <property type="entry name" value="Prot_kinase_dom"/>
</dbReference>
<reference evidence="15 16" key="1">
    <citation type="journal article" date="2016" name="Sci. Rep.">
        <title>Draft genome sequencing and secretome analysis of fungal phytopathogen Ascochyta rabiei provides insight into the necrotrophic effector repertoire.</title>
        <authorList>
            <person name="Verma S."/>
            <person name="Gazara R.K."/>
            <person name="Nizam S."/>
            <person name="Parween S."/>
            <person name="Chattopadhyay D."/>
            <person name="Verma P.K."/>
        </authorList>
    </citation>
    <scope>NUCLEOTIDE SEQUENCE [LARGE SCALE GENOMIC DNA]</scope>
    <source>
        <strain evidence="15 16">ArDII</strain>
    </source>
</reference>
<dbReference type="EC" id="2.7.11.1" evidence="2"/>
<dbReference type="EMBL" id="JYNV01000015">
    <property type="protein sequence ID" value="KZM28466.1"/>
    <property type="molecule type" value="Genomic_DNA"/>
</dbReference>
<dbReference type="InterPro" id="IPR025925">
    <property type="entry name" value="PPC89_CLD"/>
</dbReference>
<evidence type="ECO:0000256" key="10">
    <source>
        <dbReference type="ARBA" id="ARBA00047899"/>
    </source>
</evidence>
<feature type="region of interest" description="Disordered" evidence="13">
    <location>
        <begin position="849"/>
        <end position="967"/>
    </location>
</feature>
<comment type="catalytic activity">
    <reaction evidence="11">
        <text>L-seryl-[protein] + ATP = O-phospho-L-seryl-[protein] + ADP + H(+)</text>
        <dbReference type="Rhea" id="RHEA:17989"/>
        <dbReference type="Rhea" id="RHEA-COMP:9863"/>
        <dbReference type="Rhea" id="RHEA-COMP:11604"/>
        <dbReference type="ChEBI" id="CHEBI:15378"/>
        <dbReference type="ChEBI" id="CHEBI:29999"/>
        <dbReference type="ChEBI" id="CHEBI:30616"/>
        <dbReference type="ChEBI" id="CHEBI:83421"/>
        <dbReference type="ChEBI" id="CHEBI:456216"/>
        <dbReference type="EC" id="2.7.11.1"/>
    </reaction>
</comment>
<evidence type="ECO:0000259" key="14">
    <source>
        <dbReference type="PROSITE" id="PS50011"/>
    </source>
</evidence>
<name>A0A163M7K3_DIDRA</name>
<evidence type="ECO:0000256" key="6">
    <source>
        <dbReference type="ARBA" id="ARBA00022741"/>
    </source>
</evidence>
<evidence type="ECO:0000256" key="12">
    <source>
        <dbReference type="SAM" id="Coils"/>
    </source>
</evidence>
<dbReference type="Gene3D" id="3.30.200.20">
    <property type="entry name" value="Phosphorylase Kinase, domain 1"/>
    <property type="match status" value="1"/>
</dbReference>
<feature type="compositionally biased region" description="Polar residues" evidence="13">
    <location>
        <begin position="952"/>
        <end position="967"/>
    </location>
</feature>
<keyword evidence="6" id="KW-0547">Nucleotide-binding</keyword>
<dbReference type="InterPro" id="IPR024957">
    <property type="entry name" value="Cep57_MT-bd_dom"/>
</dbReference>
<dbReference type="InterPro" id="IPR011009">
    <property type="entry name" value="Kinase-like_dom_sf"/>
</dbReference>
<keyword evidence="12" id="KW-0175">Coiled coil</keyword>
<feature type="compositionally biased region" description="Pro residues" evidence="13">
    <location>
        <begin position="749"/>
        <end position="758"/>
    </location>
</feature>
<evidence type="ECO:0000256" key="3">
    <source>
        <dbReference type="ARBA" id="ARBA00022490"/>
    </source>
</evidence>
<feature type="region of interest" description="Disordered" evidence="13">
    <location>
        <begin position="1403"/>
        <end position="1451"/>
    </location>
</feature>
<evidence type="ECO:0000256" key="8">
    <source>
        <dbReference type="ARBA" id="ARBA00022840"/>
    </source>
</evidence>
<keyword evidence="7" id="KW-0418">Kinase</keyword>
<sequence length="1916" mass="216137">MDDRERQRSMSLIPYLPAESREIVLRHGSAVVVYDQRSKQLSLRDASQSADVDATSSCPYCHRAYREPSPHDTDDDDHPHSPGEPGLDHGFVNPGYFQMLRGSQPSSTAGSRPPSPHKQLGPAITRDAAAAFQAPEGAEFVGSTPLPPRNQGISARAFSPNYFKTFFIEERELGRGGKGVVLLVQHVLDGVQLGKFACKRVPVGDDHEWLEKVLIEVQLLQNLSHQNLVSYRHVWLEDYQINTFGPSVPCAFILQQYCDGGDLHDYILNSAKTTITKDQMKERLRRRSKGQMEEPDDMFGPRRMHFEEIISFFKDITSGLNHLHANGYIHRDLKPSNCLLHRDKYGMKVLVSDFGEVQSANVARNSSGATGTISYCAPEVLRQERPGGPYGNFTTKSDIFSLGMIVYFMCFARLPYRNADGIDEDNEDLDQLRAEISTWAGIDDEQRVRSDLPEKLYKSLKRLLALNPDERPATEEILHVLKAPSVFDEFNAYAGASGIDDFSPRISRADTPSPGPAQMTRKRSSVHHYTRLGRSKLGASVTEHSPSPPPAHPTRRTSSEEAAVILRSKKLDFPRPEEAVRTPSPQRLMLPPPPHDGQSWVGQYRDRMVSIFENPATAGVVRVVLFFAKAVSLFGSCQPFAAEPWAAYSLLGLASVDFLYPHVVMPVHEHQIGLTFWTLLYAPVVLAEHLFLYPRRVFLYATQHKHSSAAQGAVAASLHTMQSSPPTSIGKARTIRELSRSLSHSPRSIPSPSPPPSDSNPTKHSGFGTETSNFFNDPDVLMSTQQNFADETNTLPQYPRIRSTAKKMNTWQPLRSEQFNPDTSMVNKEFGDFDHSISDEESISVEQARGLHHSNRSTPVRQSSAFHSLYDVTPPTNRTRKSYVAETGSLRRDAQIRRASRNDLDTASPRPASKRNSPAVPAKENKRNSLAQLHAKLSEDESSFMQDRPPTLTVNSTKNTRWGNRSRQTSLQMDGIVEEAARSNATPRSRPSTAQNATAQSFILPDLPNLTELVSGVFGDGTPVFSKSATARSRFAAPPGGGRRPNHIPIDSVPIPDEEKAIFSALQQLQEKVAQIEAERSEQDRRIEEQDLELIELRASAQAHEKSRRSDSANDSDAGKGHWKIEKTRLDATVQTLRTKLDRADRKVAVLEIEKKRLTTERDNMTNQLGVAFQTCEELKNEKLSLADENDALRQEIDALRGDNDELRDQLNQELSHHREETVQLRQQFDQAANATEKQNATLNAELARIRAQHDENTQQLARQDVELRKARQEKAEYARLQSDNEALKAQLASMKTKREEEVKRWTRQEAAMKAQVDRRDETIRHFQDATQEETNEAMRLDNENLRQELAHLSAQHDDDYEKWARKESQLKRKVQQREAAARQTLDLTREVLNIREANGQQFSVPVQEDNTRQETLQRKPSYRREDTRSRIKSRVQQESRNSRVVNTTQQPGRVEDNLRKEYTGVSRKDFSRTLPADTRRSFSASAADKNAHVDSDIESTTDLSLKPHGTPYMSRSVQSAKPTINVQRPADLDLTELSFIGSDVIAQLRRQLEEERANARRASSAPFEQTARDETVRSERQPHEDTLRSVASAKSERRPSLVRKSSLKDTTQRTTASQFEDDFTGDMSNLDADTEATQTKQSAFELSMHSNTSRRRRSAPVEMTSAFIVPDIKIEARRPSITTSNVSKHNKNHDNDNCTVCRREGLTSTTSALRVPRLVPVSARMSDEIDATLRPARSPKEALAFVVKELQDERAHLHIELAALRAMLEMHDASQGNRKRVEINADIQETLRRLEIKDAQIYNLYDVLEGQAADGEITEQDVEDITEQIRAEDLKIGMNEDVDMSHVEFQRGKKGQGKRVTIRSFVDESESEEETQTRDIGKDGMRKTIQDDETEELPWEGFEDSEIPEGWGKVH</sequence>
<feature type="region of interest" description="Disordered" evidence="13">
    <location>
        <begin position="501"/>
        <end position="561"/>
    </location>
</feature>
<dbReference type="GO" id="GO:0005815">
    <property type="term" value="C:microtubule organizing center"/>
    <property type="evidence" value="ECO:0007669"/>
    <property type="project" value="UniProtKB-SubCell"/>
</dbReference>
<evidence type="ECO:0000256" key="7">
    <source>
        <dbReference type="ARBA" id="ARBA00022777"/>
    </source>
</evidence>
<dbReference type="PANTHER" id="PTHR19336:SF9">
    <property type="entry name" value="SPINDLE POLE BODY PROTEIN PPC89"/>
    <property type="match status" value="1"/>
</dbReference>
<comment type="caution">
    <text evidence="15">The sequence shown here is derived from an EMBL/GenBank/DDBJ whole genome shotgun (WGS) entry which is preliminary data.</text>
</comment>
<dbReference type="STRING" id="5454.A0A163M7K3"/>
<feature type="compositionally biased region" description="Basic residues" evidence="13">
    <location>
        <begin position="520"/>
        <end position="534"/>
    </location>
</feature>
<feature type="region of interest" description="Disordered" evidence="13">
    <location>
        <begin position="1480"/>
        <end position="1522"/>
    </location>
</feature>
<feature type="region of interest" description="Disordered" evidence="13">
    <location>
        <begin position="1557"/>
        <end position="1627"/>
    </location>
</feature>
<gene>
    <name evidence="15" type="ORF">ST47_g371</name>
</gene>
<dbReference type="GO" id="GO:0008017">
    <property type="term" value="F:microtubule binding"/>
    <property type="evidence" value="ECO:0007669"/>
    <property type="project" value="InterPro"/>
</dbReference>
<proteinExistence type="predicted"/>
<feature type="domain" description="Protein kinase" evidence="14">
    <location>
        <begin position="167"/>
        <end position="486"/>
    </location>
</feature>
<feature type="compositionally biased region" description="Basic and acidic residues" evidence="13">
    <location>
        <begin position="64"/>
        <end position="81"/>
    </location>
</feature>
<evidence type="ECO:0000256" key="5">
    <source>
        <dbReference type="ARBA" id="ARBA00022679"/>
    </source>
</evidence>
<dbReference type="SMART" id="SM00220">
    <property type="entry name" value="S_TKc"/>
    <property type="match status" value="1"/>
</dbReference>
<feature type="region of interest" description="Disordered" evidence="13">
    <location>
        <begin position="740"/>
        <end position="776"/>
    </location>
</feature>
<dbReference type="PROSITE" id="PS50011">
    <property type="entry name" value="PROTEIN_KINASE_DOM"/>
    <property type="match status" value="1"/>
</dbReference>
<dbReference type="PANTHER" id="PTHR19336">
    <property type="entry name" value="UNCHARACTERIZED DUF1167"/>
    <property type="match status" value="1"/>
</dbReference>
<keyword evidence="3" id="KW-0963">Cytoplasm</keyword>
<feature type="region of interest" description="Disordered" evidence="13">
    <location>
        <begin position="1100"/>
        <end position="1124"/>
    </location>
</feature>
<feature type="coiled-coil region" evidence="12">
    <location>
        <begin position="1336"/>
        <end position="1363"/>
    </location>
</feature>
<feature type="compositionally biased region" description="Polar residues" evidence="13">
    <location>
        <begin position="101"/>
        <end position="110"/>
    </location>
</feature>
<dbReference type="GO" id="GO:0004674">
    <property type="term" value="F:protein serine/threonine kinase activity"/>
    <property type="evidence" value="ECO:0007669"/>
    <property type="project" value="UniProtKB-KW"/>
</dbReference>
<dbReference type="Gene3D" id="1.10.510.10">
    <property type="entry name" value="Transferase(Phosphotransferase) domain 1"/>
    <property type="match status" value="1"/>
</dbReference>
<feature type="compositionally biased region" description="Basic and acidic residues" evidence="13">
    <location>
        <begin position="1103"/>
        <end position="1124"/>
    </location>
</feature>
<dbReference type="Pfam" id="PF00069">
    <property type="entry name" value="Pkinase"/>
    <property type="match status" value="1"/>
</dbReference>
<feature type="compositionally biased region" description="Basic and acidic residues" evidence="13">
    <location>
        <begin position="1571"/>
        <end position="1588"/>
    </location>
</feature>
<evidence type="ECO:0000256" key="13">
    <source>
        <dbReference type="SAM" id="MobiDB-lite"/>
    </source>
</evidence>
<feature type="region of interest" description="Disordered" evidence="13">
    <location>
        <begin position="1866"/>
        <end position="1916"/>
    </location>
</feature>
<keyword evidence="5" id="KW-0808">Transferase</keyword>
<dbReference type="Pfam" id="PF14197">
    <property type="entry name" value="Cep57_CLD_2"/>
    <property type="match status" value="1"/>
</dbReference>
<keyword evidence="9" id="KW-0206">Cytoskeleton</keyword>
<dbReference type="CDD" id="cd14014">
    <property type="entry name" value="STKc_PknB_like"/>
    <property type="match status" value="1"/>
</dbReference>
<evidence type="ECO:0000256" key="2">
    <source>
        <dbReference type="ARBA" id="ARBA00012513"/>
    </source>
</evidence>
<feature type="compositionally biased region" description="Polar residues" evidence="13">
    <location>
        <begin position="856"/>
        <end position="866"/>
    </location>
</feature>
<dbReference type="Proteomes" id="UP000076837">
    <property type="component" value="Unassembled WGS sequence"/>
</dbReference>
<comment type="subcellular location">
    <subcellularLocation>
        <location evidence="1">Cytoplasm</location>
        <location evidence="1">Cytoskeleton</location>
        <location evidence="1">Microtubule organizing center</location>
    </subcellularLocation>
</comment>
<evidence type="ECO:0000313" key="15">
    <source>
        <dbReference type="EMBL" id="KZM28466.1"/>
    </source>
</evidence>
<protein>
    <recommendedName>
        <fullName evidence="2">non-specific serine/threonine protein kinase</fullName>
        <ecNumber evidence="2">2.7.11.1</ecNumber>
    </recommendedName>
</protein>
<feature type="compositionally biased region" description="Basic and acidic residues" evidence="13">
    <location>
        <begin position="889"/>
        <end position="904"/>
    </location>
</feature>
<keyword evidence="16" id="KW-1185">Reference proteome</keyword>
<feature type="compositionally biased region" description="Basic and acidic residues" evidence="13">
    <location>
        <begin position="1410"/>
        <end position="1442"/>
    </location>
</feature>
<dbReference type="FunFam" id="3.30.200.20:FF:000306">
    <property type="entry name" value="IKS protein kinase"/>
    <property type="match status" value="1"/>
</dbReference>
<dbReference type="FunFam" id="1.10.510.10:FF:000699">
    <property type="entry name" value="Probable serine/threonine-protein kinase iksA"/>
    <property type="match status" value="1"/>
</dbReference>
<dbReference type="Pfam" id="PF06657">
    <property type="entry name" value="Cep57_MT_bd"/>
    <property type="match status" value="1"/>
</dbReference>
<dbReference type="GO" id="GO:0005524">
    <property type="term" value="F:ATP binding"/>
    <property type="evidence" value="ECO:0007669"/>
    <property type="project" value="UniProtKB-KW"/>
</dbReference>
<feature type="region of interest" description="Disordered" evidence="13">
    <location>
        <begin position="61"/>
        <end position="121"/>
    </location>
</feature>